<feature type="compositionally biased region" description="Basic and acidic residues" evidence="1">
    <location>
        <begin position="68"/>
        <end position="86"/>
    </location>
</feature>
<reference evidence="2" key="1">
    <citation type="submission" date="2020-02" db="EMBL/GenBank/DDBJ databases">
        <authorList>
            <person name="Meier V. D."/>
        </authorList>
    </citation>
    <scope>NUCLEOTIDE SEQUENCE</scope>
    <source>
        <strain evidence="2">AVDCRST_MAG87</strain>
    </source>
</reference>
<feature type="compositionally biased region" description="Basic and acidic residues" evidence="1">
    <location>
        <begin position="36"/>
        <end position="55"/>
    </location>
</feature>
<evidence type="ECO:0000256" key="1">
    <source>
        <dbReference type="SAM" id="MobiDB-lite"/>
    </source>
</evidence>
<dbReference type="AlphaFoldDB" id="A0A6J4UC57"/>
<feature type="non-terminal residue" evidence="2">
    <location>
        <position position="181"/>
    </location>
</feature>
<protein>
    <submittedName>
        <fullName evidence="2">Uncharacterized protein</fullName>
    </submittedName>
</protein>
<sequence length="181" mass="18932">EAVAVRGGDGPVPALAVRGQRADGEHALLPRAAAARPDRPRVLQRGDRRAGREPGRLAAAGAAGRGRRGPDGRADPRRGERDDAQPVHRSPPAQEHAPARAGAAGRAGGPGLTGGGGQPLPRRCPGRQQLPELDARSDRPGAGAGDRDQLPVQHRRDADDRRVPAAGGGDRDRADRRKARR</sequence>
<gene>
    <name evidence="2" type="ORF">AVDCRST_MAG87-356</name>
</gene>
<feature type="compositionally biased region" description="Basic and acidic residues" evidence="1">
    <location>
        <begin position="133"/>
        <end position="175"/>
    </location>
</feature>
<feature type="non-terminal residue" evidence="2">
    <location>
        <position position="1"/>
    </location>
</feature>
<dbReference type="EMBL" id="CADCWJ010000091">
    <property type="protein sequence ID" value="CAA9544429.1"/>
    <property type="molecule type" value="Genomic_DNA"/>
</dbReference>
<feature type="compositionally biased region" description="Gly residues" evidence="1">
    <location>
        <begin position="105"/>
        <end position="118"/>
    </location>
</feature>
<name>A0A6J4UC57_9BACT</name>
<evidence type="ECO:0000313" key="2">
    <source>
        <dbReference type="EMBL" id="CAA9544429.1"/>
    </source>
</evidence>
<organism evidence="2">
    <name type="scientific">uncultured Thermomicrobiales bacterium</name>
    <dbReference type="NCBI Taxonomy" id="1645740"/>
    <lineage>
        <taxon>Bacteria</taxon>
        <taxon>Pseudomonadati</taxon>
        <taxon>Thermomicrobiota</taxon>
        <taxon>Thermomicrobia</taxon>
        <taxon>Thermomicrobiales</taxon>
        <taxon>environmental samples</taxon>
    </lineage>
</organism>
<proteinExistence type="predicted"/>
<accession>A0A6J4UC57</accession>
<feature type="region of interest" description="Disordered" evidence="1">
    <location>
        <begin position="1"/>
        <end position="181"/>
    </location>
</feature>